<comment type="similarity">
    <text evidence="5">Belongs to the squalene monooxygenase family.</text>
</comment>
<dbReference type="SUPFAM" id="SSF51905">
    <property type="entry name" value="FAD/NAD(P)-binding domain"/>
    <property type="match status" value="1"/>
</dbReference>
<feature type="domain" description="Squalene epoxidase" evidence="17">
    <location>
        <begin position="205"/>
        <end position="301"/>
    </location>
</feature>
<dbReference type="Pfam" id="PF08491">
    <property type="entry name" value="SE"/>
    <property type="match status" value="2"/>
</dbReference>
<dbReference type="Pfam" id="PF16987">
    <property type="entry name" value="KIX_2"/>
    <property type="match status" value="1"/>
</dbReference>
<dbReference type="Pfam" id="PF13450">
    <property type="entry name" value="NAD_binding_8"/>
    <property type="match status" value="1"/>
</dbReference>
<dbReference type="InterPro" id="IPR013698">
    <property type="entry name" value="Squalene_epoxidase"/>
</dbReference>
<keyword evidence="7" id="KW-0285">Flavoprotein</keyword>
<evidence type="ECO:0000259" key="17">
    <source>
        <dbReference type="Pfam" id="PF08491"/>
    </source>
</evidence>
<dbReference type="Pfam" id="PF21539">
    <property type="entry name" value="Med15_C"/>
    <property type="match status" value="1"/>
</dbReference>
<dbReference type="InterPro" id="IPR036529">
    <property type="entry name" value="KIX_dom_sf"/>
</dbReference>
<evidence type="ECO:0000259" key="18">
    <source>
        <dbReference type="Pfam" id="PF16987"/>
    </source>
</evidence>
<keyword evidence="16" id="KW-1133">Transmembrane helix</keyword>
<keyword evidence="10" id="KW-0805">Transcription regulation</keyword>
<feature type="transmembrane region" description="Helical" evidence="16">
    <location>
        <begin position="6"/>
        <end position="23"/>
    </location>
</feature>
<dbReference type="GO" id="GO:0016020">
    <property type="term" value="C:membrane"/>
    <property type="evidence" value="ECO:0007669"/>
    <property type="project" value="UniProtKB-SubCell"/>
</dbReference>
<dbReference type="GO" id="GO:0016126">
    <property type="term" value="P:sterol biosynthetic process"/>
    <property type="evidence" value="ECO:0007669"/>
    <property type="project" value="InterPro"/>
</dbReference>
<evidence type="ECO:0000256" key="15">
    <source>
        <dbReference type="SAM" id="MobiDB-lite"/>
    </source>
</evidence>
<evidence type="ECO:0000313" key="20">
    <source>
        <dbReference type="EMBL" id="KAB2594818.1"/>
    </source>
</evidence>
<evidence type="ECO:0000256" key="13">
    <source>
        <dbReference type="ARBA" id="ARBA00023242"/>
    </source>
</evidence>
<dbReference type="GO" id="GO:0005783">
    <property type="term" value="C:endoplasmic reticulum"/>
    <property type="evidence" value="ECO:0007669"/>
    <property type="project" value="TreeGrafter"/>
</dbReference>
<dbReference type="GO" id="GO:0006355">
    <property type="term" value="P:regulation of DNA-templated transcription"/>
    <property type="evidence" value="ECO:0007669"/>
    <property type="project" value="InterPro"/>
</dbReference>
<evidence type="ECO:0000256" key="8">
    <source>
        <dbReference type="ARBA" id="ARBA00022827"/>
    </source>
</evidence>
<dbReference type="Gene3D" id="1.10.246.20">
    <property type="entry name" value="Coactivator CBP, KIX domain"/>
    <property type="match status" value="1"/>
</dbReference>
<dbReference type="PRINTS" id="PR00420">
    <property type="entry name" value="RNGMNOXGNASE"/>
</dbReference>
<keyword evidence="8" id="KW-0274">FAD</keyword>
<keyword evidence="9" id="KW-0560">Oxidoreductase</keyword>
<feature type="region of interest" description="Disordered" evidence="15">
    <location>
        <begin position="1154"/>
        <end position="1195"/>
    </location>
</feature>
<keyword evidence="16" id="KW-0812">Transmembrane</keyword>
<dbReference type="GO" id="GO:0004506">
    <property type="term" value="F:squalene monooxygenase activity"/>
    <property type="evidence" value="ECO:0007669"/>
    <property type="project" value="UniProtKB-EC"/>
</dbReference>
<evidence type="ECO:0000256" key="5">
    <source>
        <dbReference type="ARBA" id="ARBA00008802"/>
    </source>
</evidence>
<dbReference type="InterPro" id="IPR036188">
    <property type="entry name" value="FAD/NAD-bd_sf"/>
</dbReference>
<name>A0A5N5EUX6_9ROSA</name>
<dbReference type="InterPro" id="IPR036546">
    <property type="entry name" value="MED15_KIX"/>
</dbReference>
<protein>
    <recommendedName>
        <fullName evidence="6">squalene monooxygenase</fullName>
        <ecNumber evidence="6">1.14.14.17</ecNumber>
    </recommendedName>
</protein>
<evidence type="ECO:0000256" key="1">
    <source>
        <dbReference type="ARBA" id="ARBA00001974"/>
    </source>
</evidence>
<evidence type="ECO:0000256" key="6">
    <source>
        <dbReference type="ARBA" id="ARBA00012312"/>
    </source>
</evidence>
<feature type="compositionally biased region" description="Polar residues" evidence="15">
    <location>
        <begin position="1810"/>
        <end position="1819"/>
    </location>
</feature>
<dbReference type="PANTHER" id="PTHR10835">
    <property type="entry name" value="SQUALENE MONOOXYGENASE"/>
    <property type="match status" value="1"/>
</dbReference>
<evidence type="ECO:0000256" key="12">
    <source>
        <dbReference type="ARBA" id="ARBA00023163"/>
    </source>
</evidence>
<keyword evidence="12" id="KW-0804">Transcription</keyword>
<dbReference type="GO" id="GO:0050660">
    <property type="term" value="F:flavin adenine dinucleotide binding"/>
    <property type="evidence" value="ECO:0007669"/>
    <property type="project" value="InterPro"/>
</dbReference>
<evidence type="ECO:0000259" key="19">
    <source>
        <dbReference type="Pfam" id="PF21539"/>
    </source>
</evidence>
<keyword evidence="13" id="KW-0539">Nucleus</keyword>
<evidence type="ECO:0000256" key="16">
    <source>
        <dbReference type="SAM" id="Phobius"/>
    </source>
</evidence>
<evidence type="ECO:0000256" key="11">
    <source>
        <dbReference type="ARBA" id="ARBA00023136"/>
    </source>
</evidence>
<dbReference type="PANTHER" id="PTHR10835:SF28">
    <property type="entry name" value="SQUALENE MONOOXYGENASE"/>
    <property type="match status" value="1"/>
</dbReference>
<keyword evidence="21" id="KW-1185">Reference proteome</keyword>
<accession>A0A5N5EUX6</accession>
<comment type="catalytic activity">
    <reaction evidence="14">
        <text>squalene + reduced [NADPH--hemoprotein reductase] + O2 = (S)-2,3-epoxysqualene + oxidized [NADPH--hemoprotein reductase] + H2O + H(+)</text>
        <dbReference type="Rhea" id="RHEA:25282"/>
        <dbReference type="Rhea" id="RHEA-COMP:11964"/>
        <dbReference type="Rhea" id="RHEA-COMP:11965"/>
        <dbReference type="ChEBI" id="CHEBI:15377"/>
        <dbReference type="ChEBI" id="CHEBI:15378"/>
        <dbReference type="ChEBI" id="CHEBI:15379"/>
        <dbReference type="ChEBI" id="CHEBI:15440"/>
        <dbReference type="ChEBI" id="CHEBI:15441"/>
        <dbReference type="ChEBI" id="CHEBI:57618"/>
        <dbReference type="ChEBI" id="CHEBI:58210"/>
        <dbReference type="EC" id="1.14.14.17"/>
    </reaction>
</comment>
<keyword evidence="11 16" id="KW-0472">Membrane</keyword>
<dbReference type="Proteomes" id="UP000327157">
    <property type="component" value="Chromosome 7"/>
</dbReference>
<dbReference type="EMBL" id="SMOL01000781">
    <property type="protein sequence ID" value="KAB2594818.1"/>
    <property type="molecule type" value="Genomic_DNA"/>
</dbReference>
<feature type="domain" description="ARC105/Med15 mediator subunit C-terminal" evidence="19">
    <location>
        <begin position="1640"/>
        <end position="1707"/>
    </location>
</feature>
<evidence type="ECO:0000256" key="7">
    <source>
        <dbReference type="ARBA" id="ARBA00022630"/>
    </source>
</evidence>
<feature type="domain" description="Mediator complex subunit 15 KIX" evidence="18">
    <location>
        <begin position="566"/>
        <end position="633"/>
    </location>
</feature>
<reference evidence="20 21" key="1">
    <citation type="submission" date="2019-09" db="EMBL/GenBank/DDBJ databases">
        <authorList>
            <person name="Ou C."/>
        </authorList>
    </citation>
    <scope>NUCLEOTIDE SEQUENCE [LARGE SCALE GENOMIC DNA]</scope>
    <source>
        <strain evidence="20">S2</strain>
        <tissue evidence="20">Leaf</tissue>
    </source>
</reference>
<evidence type="ECO:0000256" key="14">
    <source>
        <dbReference type="ARBA" id="ARBA00048658"/>
    </source>
</evidence>
<feature type="region of interest" description="Disordered" evidence="15">
    <location>
        <begin position="1894"/>
        <end position="1918"/>
    </location>
</feature>
<feature type="transmembrane region" description="Helical" evidence="16">
    <location>
        <begin position="503"/>
        <end position="522"/>
    </location>
</feature>
<comment type="subcellular location">
    <subcellularLocation>
        <location evidence="3">Membrane</location>
    </subcellularLocation>
    <subcellularLocation>
        <location evidence="2">Nucleus</location>
    </subcellularLocation>
</comment>
<feature type="compositionally biased region" description="Polar residues" evidence="15">
    <location>
        <begin position="970"/>
        <end position="984"/>
    </location>
</feature>
<feature type="compositionally biased region" description="Polar residues" evidence="15">
    <location>
        <begin position="1171"/>
        <end position="1195"/>
    </location>
</feature>
<feature type="region of interest" description="Disordered" evidence="15">
    <location>
        <begin position="970"/>
        <end position="1023"/>
    </location>
</feature>
<dbReference type="InterPro" id="IPR040125">
    <property type="entry name" value="Squalene_monox"/>
</dbReference>
<reference evidence="21" key="2">
    <citation type="submission" date="2019-10" db="EMBL/GenBank/DDBJ databases">
        <title>A de novo genome assembly of a pear dwarfing rootstock.</title>
        <authorList>
            <person name="Wang F."/>
            <person name="Wang J."/>
            <person name="Li S."/>
            <person name="Zhang Y."/>
            <person name="Fang M."/>
            <person name="Ma L."/>
            <person name="Zhao Y."/>
            <person name="Jiang S."/>
        </authorList>
    </citation>
    <scope>NUCLEOTIDE SEQUENCE [LARGE SCALE GENOMIC DNA]</scope>
</reference>
<feature type="compositionally biased region" description="Polar residues" evidence="15">
    <location>
        <begin position="991"/>
        <end position="1023"/>
    </location>
</feature>
<feature type="compositionally biased region" description="Basic and acidic residues" evidence="15">
    <location>
        <begin position="1792"/>
        <end position="1803"/>
    </location>
</feature>
<evidence type="ECO:0000313" key="21">
    <source>
        <dbReference type="Proteomes" id="UP000327157"/>
    </source>
</evidence>
<evidence type="ECO:0000256" key="2">
    <source>
        <dbReference type="ARBA" id="ARBA00004123"/>
    </source>
</evidence>
<proteinExistence type="inferred from homology"/>
<dbReference type="GO" id="GO:0005634">
    <property type="term" value="C:nucleus"/>
    <property type="evidence" value="ECO:0007669"/>
    <property type="project" value="UniProtKB-SubCell"/>
</dbReference>
<gene>
    <name evidence="20" type="ORF">D8674_030268</name>
</gene>
<dbReference type="InterPro" id="IPR048386">
    <property type="entry name" value="Med15_C"/>
</dbReference>
<organism evidence="20 21">
    <name type="scientific">Pyrus ussuriensis x Pyrus communis</name>
    <dbReference type="NCBI Taxonomy" id="2448454"/>
    <lineage>
        <taxon>Eukaryota</taxon>
        <taxon>Viridiplantae</taxon>
        <taxon>Streptophyta</taxon>
        <taxon>Embryophyta</taxon>
        <taxon>Tracheophyta</taxon>
        <taxon>Spermatophyta</taxon>
        <taxon>Magnoliopsida</taxon>
        <taxon>eudicotyledons</taxon>
        <taxon>Gunneridae</taxon>
        <taxon>Pentapetalae</taxon>
        <taxon>rosids</taxon>
        <taxon>fabids</taxon>
        <taxon>Rosales</taxon>
        <taxon>Rosaceae</taxon>
        <taxon>Amygdaloideae</taxon>
        <taxon>Maleae</taxon>
        <taxon>Pyrus</taxon>
    </lineage>
</organism>
<comment type="caution">
    <text evidence="20">The sequence shown here is derived from an EMBL/GenBank/DDBJ whole genome shotgun (WGS) entry which is preliminary data.</text>
</comment>
<evidence type="ECO:0000256" key="4">
    <source>
        <dbReference type="ARBA" id="ARBA00005018"/>
    </source>
</evidence>
<dbReference type="UniPathway" id="UPA00767">
    <property type="reaction ID" value="UER00752"/>
</dbReference>
<feature type="transmembrane region" description="Helical" evidence="16">
    <location>
        <begin position="477"/>
        <end position="496"/>
    </location>
</feature>
<feature type="region of interest" description="Disordered" evidence="15">
    <location>
        <begin position="1753"/>
        <end position="1843"/>
    </location>
</feature>
<dbReference type="Gene3D" id="3.50.50.60">
    <property type="entry name" value="FAD/NAD(P)-binding domain"/>
    <property type="match status" value="2"/>
</dbReference>
<feature type="compositionally biased region" description="Basic and acidic residues" evidence="15">
    <location>
        <begin position="1905"/>
        <end position="1918"/>
    </location>
</feature>
<evidence type="ECO:0000256" key="3">
    <source>
        <dbReference type="ARBA" id="ARBA00004370"/>
    </source>
</evidence>
<comment type="cofactor">
    <cofactor evidence="1">
        <name>FAD</name>
        <dbReference type="ChEBI" id="CHEBI:57692"/>
    </cofactor>
</comment>
<feature type="domain" description="Squalene epoxidase" evidence="17">
    <location>
        <begin position="327"/>
        <end position="505"/>
    </location>
</feature>
<comment type="pathway">
    <text evidence="4">Terpene metabolism; lanosterol biosynthesis; lanosterol from farnesyl diphosphate: step 2/3.</text>
</comment>
<evidence type="ECO:0000256" key="10">
    <source>
        <dbReference type="ARBA" id="ARBA00023015"/>
    </source>
</evidence>
<evidence type="ECO:0000256" key="9">
    <source>
        <dbReference type="ARBA" id="ARBA00023002"/>
    </source>
</evidence>
<sequence>MVYEYVLAGVLVSLLSSVFFLIINTTYSEKKKEDVANVSETGVFSATEIEKNTDVVIVGAGVAGAALAYTLGKEGRRVHVIERDLNEPDRIVGELLQPGGYLKLIELGLEDCANESIDAQKVFGYALYKNGNDTKLSYPLETYSSDIAGRSFHNGRFIQRMRERAATLSNVKMEQGTVTTLIEENGTIRGVMYKNKAGEEMRTYAPLTIVCDGCFSNLRRSISTPNIENPSCFVGLILENCELPHANHGHVILGDPSPILFYPISSTEVRCLVDVPGTKVPSVANGEMAQYLKTMVAPQVSIILLDFIKFQCHSFRSKGTNLRNLLQVPHQLLKAFLATVDKGIIRTMQNKSMPAAPQPTPGAILLGDAFNIRHPLTGGGMTVALSDIVLLRDLLRPLSDFNDAPALCDYLESFYTLRKPVSSTINTLAGALYKVFCASPDLARQEMREACFDYLSLGGICSKGPISLLSGLNPRPISLFLHFFAVAVYGVSRLMIPFPKPKRMWLGARLIVSASGIIFPIIKAEGVRQMFFPATMPSYYRAPPVHRRIETRTKRAQADHNMDPVNWRTKFPAESREKVVNKIISSLMKRFPFSEHEKHMSDYKRIAVNFEEKVYMVARDQQDYIMRIKSRLESKNLNPGGKQGQSISVQATTLSQAHEQHSLPNVQDNTASGGVVASLASARPTVSISPHVAVPNNASENSNLQSVFGNSQRSVGNLSGSGQPFNISVNNLRQKQGRQNSPQIVSQQNHEQLNLHLCKQENISPSYITQKQLQPQHHYQPKLLNPTQQQTSQQSMLQTPVMCPSEKRVAPLSDIWQDQMSYFDKTTQPGNKTQSQIAFRQTNHSQVALDNHQNVSSSSQNPLMQSQKQAHLLGRKLTATNMQQSHLDGQPNGFPNLHQQQPRLPCQQNTVQQQFQVQKINHSSAHHEQLSERNNMYVLPQSSQLLETQCASSGMRLFEVKMEGQTQQKASVLLPNQDQESQADSLERRLNSQTQPQKMEQLPNPSAEDQQQTYQTSGTLTSTSARRVSLTENWQEDAYQMLQSLKSKYLTPLTDMYSTITCRLQQLNSISQQTETGSIEKLNSLRNRVNTIISNLSFPKSNIPPSYKESLGVFEKYIISVLSVRGRGNSGPSQQHGQRSSDVHSMRQFVQLCSQTSPVQTQQDEKKPTFQPVNSQDSATTMQRSNATNLENDSMSVYEHPTLQSTEKYSGKIGSFNIVQQVSSGNLNIPRSNLQHVKTLLSHSRVHGPQSNVTAFESSCNTLQEMCLKQPKEERDVQTQTQKQELQDRHEMLHQSVQQKQIVQQHSRLVRLQSGASFPTALPKTYGSSCSQVPQCSTIDKKNLPMPLTEARTTFHPINSRSIKTSCLVPLPSSSVTGDFERPISDTSSLSNAGSIGDEQVNIAAKSPSPIAIGTPGISVSPLLEESSNVIHCDTSTTMSDELSASEQPIQRLIKVVNLMSSKALSASVLDIGSVVCTTDRISGSATLTGSGGSIGEDLAGMTNSRLQKSYLTWQGMTFGTKNTKRCRSTVPIDVIASATGSIGDSSKLSDMEIFDLESTAVSYIKRPRIEVNQTLLEEITAINHQLIDTVLDISDEDTPPTVVSAQFRGGQGTIVRCSFIAVSISPNLKSQQVSPQTFPIQPLRLLVPANYPLCSPIFLHKLRVEVSDELEDLSAKVKSKLNMSLRRLTEPLSLGEIARTWDVCARAVIFEHAQQNGGGNLSSKREPMASQLGSFFRDQDLSVHSNGASLVGKGGGLKTQRKVGLGGRKPLGDLSNSGKPAALIQALQKQPSKEIIRDDSSNKKGLSKVSDTVQTRSRTALIDISNRQNEQGQKKKHNTKQVSDVAEGHLCLNDVSGEGFLHNHEECIKEQTKSMDMGQFLMTLGLDIGSSKKLSFQSAPPLPRKHDPESPPREWDLEEMPEHDFPWLSDKLDSPPRCKSPKSLNCNADSLLIWDDCDFKLMETP</sequence>
<dbReference type="EC" id="1.14.14.17" evidence="6"/>
<reference evidence="20 21" key="3">
    <citation type="submission" date="2019-11" db="EMBL/GenBank/DDBJ databases">
        <title>A de novo genome assembly of a pear dwarfing rootstock.</title>
        <authorList>
            <person name="Wang F."/>
            <person name="Wang J."/>
            <person name="Li S."/>
            <person name="Zhang Y."/>
            <person name="Fang M."/>
            <person name="Ma L."/>
            <person name="Zhao Y."/>
            <person name="Jiang S."/>
        </authorList>
    </citation>
    <scope>NUCLEOTIDE SEQUENCE [LARGE SCALE GENOMIC DNA]</scope>
    <source>
        <strain evidence="20">S2</strain>
        <tissue evidence="20">Leaf</tissue>
    </source>
</reference>
<dbReference type="OrthoDB" id="1896842at2759"/>
<dbReference type="GO" id="GO:0003712">
    <property type="term" value="F:transcription coregulator activity"/>
    <property type="evidence" value="ECO:0007669"/>
    <property type="project" value="InterPro"/>
</dbReference>